<dbReference type="EMBL" id="QGGB01000012">
    <property type="protein sequence ID" value="PWN05106.1"/>
    <property type="molecule type" value="Genomic_DNA"/>
</dbReference>
<keyword evidence="3" id="KW-1185">Reference proteome</keyword>
<proteinExistence type="predicted"/>
<evidence type="ECO:0000313" key="2">
    <source>
        <dbReference type="EMBL" id="PWN05106.1"/>
    </source>
</evidence>
<dbReference type="Gene3D" id="3.40.50.300">
    <property type="entry name" value="P-loop containing nucleotide triphosphate hydrolases"/>
    <property type="match status" value="1"/>
</dbReference>
<dbReference type="Pfam" id="PF20703">
    <property type="entry name" value="nSTAND1"/>
    <property type="match status" value="2"/>
</dbReference>
<feature type="domain" description="Novel STAND NTPase 1" evidence="1">
    <location>
        <begin position="371"/>
        <end position="495"/>
    </location>
</feature>
<dbReference type="RefSeq" id="WP_109648182.1">
    <property type="nucleotide sequence ID" value="NZ_QGGB01000012.1"/>
</dbReference>
<dbReference type="InterPro" id="IPR049052">
    <property type="entry name" value="nSTAND1"/>
</dbReference>
<evidence type="ECO:0000313" key="3">
    <source>
        <dbReference type="Proteomes" id="UP000245533"/>
    </source>
</evidence>
<feature type="domain" description="Novel STAND NTPase 1" evidence="1">
    <location>
        <begin position="9"/>
        <end position="307"/>
    </location>
</feature>
<comment type="caution">
    <text evidence="2">The sequence shown here is derived from an EMBL/GenBank/DDBJ whole genome shotgun (WGS) entry which is preliminary data.</text>
</comment>
<sequence>MFDMQSICPYTGLRSFTEEESLYFKGRDQQIDQITALLERNKFLMLTGASGEGKSSLIYAGLIPNARAGFFKAQYSNWVVADFRPERTPVSNMAEAISDKFMINPATAETELRRGYSSLIDLYTSSKFYVDKNSEEWKDASDEKRAEMQRSSANLLIIADQFEEFFTNPENYYNEVPSQDSQVVVNLLLETAKIALEKDIPVYVVCTMRSDYIGQCSAFRGLPDYIGFSQFFVPRLKRKDLKQVILEPAELSGNRISQRLVERLLYDLSEGVDQLPILQHALKQIWRAADDGSEEMDLIHYAKVGGMPANELPEEDQQNFLTWYKELPEFQRGYYKDTGLNRVIEIHADLLFENAWNYYSENYPDHPISKKRAERIISTAFSCLTKIDNSRAVRNRMSLQEITDIIDSQGISSEIVGRVLKPFREEGNSFVRPFCTDDPDSCELSGDAVLDITHESLIRNWTRLREWAHREFEFYSIYQDFKKQLDRWKNSGKSSNFLLPIGPLSFFENWYAECRPNPSWIRRYSEIEGDKQAELESAGHQLQDIREFLKRSARKVAIPRAFMKYGAKRIATGFAIWAMIILSIIYWIDAEQKQNDSVVETIQERSASLLQSNEVNSEIKANNLLISERYEPGSLAESISEFNPRSALTLSVDLYRQLLMYNKYDKSDLKGDLIQQARERMDAMLDAGTDPPFLLNELNQFTTMLAYDNYYNPEIQTEEILRSYADEGYNLALSFFSDTSLFRPTIPIELNYAIQQWLTFGSVTPAKSEVILDLISPFENAEAEEMFRVYYPRGSYEINGRVANNFNGGYHTLASLYASEGDSDHVIASFEQIRDSGQDEYFIGSLFNNYNHILAIFYQFGHDRQAAPMVAWLGENYESNVPLTIYRNSVIRAGYMSAFYRVNVQKNIFRAFGGYFFPNLTLADREVFDSLANRYESMIRAIPDENERNYTLAINKKRRAVYNHKYAFDRGLIPRLDELTGLLDEAVEHFRMVDESFLDEEIPVTLPYFGEGVRSIQIKRRNLFIYPDYMEGWFSRTYHSDLFFNYIHRNELIEEFYRTPEELDMIHLWLAKAYEKKPNMEYVKFDNNYTLSDEVHSRILSVIEEHAVGPSFDLNLLSLIMANREFDKGNTEEALEHYARFDEDNFQASRDRYEYIEKTFFMNQMKDIAVNLAVAGYHDEALAMAERFEAEHEKAYAYIFIAENVYLEAQSPESFVYLDSALTKASRVDFSQFDYGVNRQIDIRQNLILLLSRIGGRELNEISNDVLREMVEDVKFSGIFSRVFGVAEEGNFYRAMTAMPPTLTEGQELFLQSLILRQAAVAQQTAEEAARWEPMDTFFTHDFNYVFYLPN</sequence>
<evidence type="ECO:0000259" key="1">
    <source>
        <dbReference type="Pfam" id="PF20703"/>
    </source>
</evidence>
<dbReference type="Proteomes" id="UP000245533">
    <property type="component" value="Unassembled WGS sequence"/>
</dbReference>
<dbReference type="InterPro" id="IPR027417">
    <property type="entry name" value="P-loop_NTPase"/>
</dbReference>
<accession>A0A316TYU5</accession>
<gene>
    <name evidence="2" type="ORF">DDZ15_16255</name>
</gene>
<name>A0A316TYU5_9BACT</name>
<organism evidence="2 3">
    <name type="scientific">Rhodohalobacter mucosus</name>
    <dbReference type="NCBI Taxonomy" id="2079485"/>
    <lineage>
        <taxon>Bacteria</taxon>
        <taxon>Pseudomonadati</taxon>
        <taxon>Balneolota</taxon>
        <taxon>Balneolia</taxon>
        <taxon>Balneolales</taxon>
        <taxon>Balneolaceae</taxon>
        <taxon>Rhodohalobacter</taxon>
    </lineage>
</organism>
<dbReference type="SUPFAM" id="SSF52540">
    <property type="entry name" value="P-loop containing nucleoside triphosphate hydrolases"/>
    <property type="match status" value="1"/>
</dbReference>
<protein>
    <recommendedName>
        <fullName evidence="1">Novel STAND NTPase 1 domain-containing protein</fullName>
    </recommendedName>
</protein>
<dbReference type="OrthoDB" id="1090410at2"/>
<reference evidence="2 3" key="1">
    <citation type="submission" date="2018-05" db="EMBL/GenBank/DDBJ databases">
        <title>Rhodohalobacter halophilus gen. nov., sp. nov., a moderately halophilic member of the family Balneolaceae.</title>
        <authorList>
            <person name="Liu Z.-W."/>
        </authorList>
    </citation>
    <scope>NUCLEOTIDE SEQUENCE [LARGE SCALE GENOMIC DNA]</scope>
    <source>
        <strain evidence="2 3">8A47</strain>
    </source>
</reference>